<dbReference type="PANTHER" id="PTHR34069:SF2">
    <property type="entry name" value="BETA-KETOACYL-[ACYL-CARRIER-PROTEIN] SYNTHASE III"/>
    <property type="match status" value="1"/>
</dbReference>
<dbReference type="RefSeq" id="WP_043223720.1">
    <property type="nucleotide sequence ID" value="NZ_BNBS01000125.1"/>
</dbReference>
<keyword evidence="3" id="KW-0012">Acyltransferase</keyword>
<dbReference type="Pfam" id="PF08541">
    <property type="entry name" value="ACP_syn_III_C"/>
    <property type="match status" value="1"/>
</dbReference>
<reference evidence="6" key="1">
    <citation type="submission" date="2024-05" db="EMBL/GenBank/DDBJ databases">
        <title>Whole genome shotgun sequence of Streptomyces hydrogenans NBRC 13475.</title>
        <authorList>
            <person name="Komaki H."/>
            <person name="Tamura T."/>
        </authorList>
    </citation>
    <scope>NUCLEOTIDE SEQUENCE</scope>
    <source>
        <strain evidence="6">NBRC 13475</strain>
    </source>
</reference>
<comment type="caution">
    <text evidence="6">The sequence shown here is derived from an EMBL/GenBank/DDBJ whole genome shotgun (WGS) entry which is preliminary data.</text>
</comment>
<keyword evidence="1" id="KW-0963">Cytoplasm</keyword>
<evidence type="ECO:0000313" key="6">
    <source>
        <dbReference type="EMBL" id="GHI22170.1"/>
    </source>
</evidence>
<evidence type="ECO:0000313" key="7">
    <source>
        <dbReference type="Proteomes" id="UP001052739"/>
    </source>
</evidence>
<dbReference type="Pfam" id="PF08545">
    <property type="entry name" value="ACP_syn_III"/>
    <property type="match status" value="1"/>
</dbReference>
<feature type="domain" description="Beta-ketoacyl-[acyl-carrier-protein] synthase III N-terminal" evidence="5">
    <location>
        <begin position="108"/>
        <end position="181"/>
    </location>
</feature>
<evidence type="ECO:0008006" key="8">
    <source>
        <dbReference type="Google" id="ProtNLM"/>
    </source>
</evidence>
<protein>
    <recommendedName>
        <fullName evidence="8">3-oxoacyl-ACP synthase</fullName>
    </recommendedName>
</protein>
<keyword evidence="7" id="KW-1185">Reference proteome</keyword>
<dbReference type="SUPFAM" id="SSF53901">
    <property type="entry name" value="Thiolase-like"/>
    <property type="match status" value="1"/>
</dbReference>
<organism evidence="6 7">
    <name type="scientific">Streptomyces hydrogenans</name>
    <dbReference type="NCBI Taxonomy" id="1873719"/>
    <lineage>
        <taxon>Bacteria</taxon>
        <taxon>Bacillati</taxon>
        <taxon>Actinomycetota</taxon>
        <taxon>Actinomycetes</taxon>
        <taxon>Kitasatosporales</taxon>
        <taxon>Streptomycetaceae</taxon>
        <taxon>Streptomyces</taxon>
    </lineage>
</organism>
<evidence type="ECO:0000259" key="4">
    <source>
        <dbReference type="Pfam" id="PF08541"/>
    </source>
</evidence>
<dbReference type="InterPro" id="IPR013751">
    <property type="entry name" value="ACP_syn_III_N"/>
</dbReference>
<name>A0ABQ3PB05_9ACTN</name>
<dbReference type="CDD" id="cd00827">
    <property type="entry name" value="init_cond_enzymes"/>
    <property type="match status" value="1"/>
</dbReference>
<keyword evidence="2" id="KW-0808">Transferase</keyword>
<evidence type="ECO:0000256" key="3">
    <source>
        <dbReference type="ARBA" id="ARBA00023315"/>
    </source>
</evidence>
<dbReference type="GeneID" id="94007565"/>
<feature type="domain" description="Beta-ketoacyl-[acyl-carrier-protein] synthase III C-terminal" evidence="4">
    <location>
        <begin position="246"/>
        <end position="336"/>
    </location>
</feature>
<dbReference type="PANTHER" id="PTHR34069">
    <property type="entry name" value="3-OXOACYL-[ACYL-CARRIER-PROTEIN] SYNTHASE 3"/>
    <property type="match status" value="1"/>
</dbReference>
<gene>
    <name evidence="6" type="ORF">Shyd_35410</name>
</gene>
<evidence type="ECO:0000256" key="2">
    <source>
        <dbReference type="ARBA" id="ARBA00022679"/>
    </source>
</evidence>
<dbReference type="Proteomes" id="UP001052739">
    <property type="component" value="Unassembled WGS sequence"/>
</dbReference>
<proteinExistence type="predicted"/>
<dbReference type="InterPro" id="IPR016039">
    <property type="entry name" value="Thiolase-like"/>
</dbReference>
<dbReference type="InterPro" id="IPR013747">
    <property type="entry name" value="ACP_syn_III_C"/>
</dbReference>
<sequence>MRLDDLYIAGVATHLPERFPVERAVELGLYDAEDAAQGNWVSVAVAGETPAPDLAARAGRLALERSGLDTADIDLLVHTDTHHQGPDAWSPQHYVLQQVLGTDVPALELRQGCNGMMAALEAAANHLHAAPERTAALLTSGDNFGTALMDRWRSMTNIVLGDAGTSLVVSRRGGFARVLSVAHASVPVLELLHRGEEPLFPPGATVGRPVDLKARAAQYASSEAAARLADHELIGSATKRAVKQALADAGVETADIARVTHMNWAHERFLRRTLAPIGLETWRGTLEFSRRAGHLGAGDQVAGLDHLLETGALAPGDHVLMIGVGTGISISCVVLRVDERPSWVA</sequence>
<dbReference type="EMBL" id="BNDW01000019">
    <property type="protein sequence ID" value="GHI22170.1"/>
    <property type="molecule type" value="Genomic_DNA"/>
</dbReference>
<dbReference type="Gene3D" id="3.40.47.10">
    <property type="match status" value="2"/>
</dbReference>
<accession>A0ABQ3PB05</accession>
<evidence type="ECO:0000256" key="1">
    <source>
        <dbReference type="ARBA" id="ARBA00022490"/>
    </source>
</evidence>
<evidence type="ECO:0000259" key="5">
    <source>
        <dbReference type="Pfam" id="PF08545"/>
    </source>
</evidence>